<evidence type="ECO:0000256" key="2">
    <source>
        <dbReference type="ARBA" id="ARBA00022741"/>
    </source>
</evidence>
<dbReference type="RefSeq" id="WP_015662438.1">
    <property type="nucleotide sequence ID" value="NC_020504.1"/>
</dbReference>
<evidence type="ECO:0008006" key="7">
    <source>
        <dbReference type="Google" id="ProtNLM"/>
    </source>
</evidence>
<dbReference type="Proteomes" id="UP000008043">
    <property type="component" value="Chromosome"/>
</dbReference>
<keyword evidence="2" id="KW-0547">Nucleotide-binding</keyword>
<dbReference type="AlphaFoldDB" id="K4RES9"/>
<accession>K4RES9</accession>
<reference evidence="5 6" key="1">
    <citation type="journal article" date="2012" name="J. Bacteriol.">
        <title>Genome sequence of the bacterium Streptomyces davawensis JCM 4913 and heterologous production of the unique antibiotic roseoflavin.</title>
        <authorList>
            <person name="Jankowitsch F."/>
            <person name="Schwarz J."/>
            <person name="Ruckert C."/>
            <person name="Gust B."/>
            <person name="Szczepanowski R."/>
            <person name="Blom J."/>
            <person name="Pelzer S."/>
            <person name="Kalinowski J."/>
            <person name="Mack M."/>
        </authorList>
    </citation>
    <scope>NUCLEOTIDE SEQUENCE [LARGE SCALE GENOMIC DNA]</scope>
    <source>
        <strain evidence="6">DSM 101723 / JCM 4913 / KCC S-0913 / 768</strain>
    </source>
</reference>
<dbReference type="PANTHER" id="PTHR42708">
    <property type="entry name" value="ATP/GTP-BINDING PROTEIN-RELATED"/>
    <property type="match status" value="1"/>
</dbReference>
<dbReference type="PATRIC" id="fig|1214101.3.peg.7830"/>
<dbReference type="InterPro" id="IPR052705">
    <property type="entry name" value="Gliding_Motility_GTPase"/>
</dbReference>
<dbReference type="STRING" id="1214101.BN159_7733"/>
<evidence type="ECO:0000256" key="1">
    <source>
        <dbReference type="ARBA" id="ARBA00005290"/>
    </source>
</evidence>
<evidence type="ECO:0000313" key="5">
    <source>
        <dbReference type="EMBL" id="CCK32112.1"/>
    </source>
</evidence>
<dbReference type="CDD" id="cd00882">
    <property type="entry name" value="Ras_like_GTPase"/>
    <property type="match status" value="1"/>
</dbReference>
<sequence>MPGYAEASDLTIPAKVVVAGGFGVGKTTLVSTVSEIKPLRTEENLTMAGLRTDSLTGIERKSQTTVAMDFGRMTFPLSARTLRELRFGPTAQVQLLLFGTPGQDRFWFMWDDLSEGAAGAIVLTDTRRLEDCFPAVEYFERRGTPFIVAINRFDGAHPYAEEAVRAALHLAPQIPVVSCDAREKTSARRVLIALFEHVCERTRPTSLLTRP</sequence>
<protein>
    <recommendedName>
        <fullName evidence="7">ATP/GTP-binding protein</fullName>
    </recommendedName>
</protein>
<dbReference type="eggNOG" id="COG2229">
    <property type="taxonomic scope" value="Bacteria"/>
</dbReference>
<dbReference type="Pfam" id="PF03029">
    <property type="entry name" value="ATP_bind_1"/>
    <property type="match status" value="1"/>
</dbReference>
<name>K4RES9_STRDJ</name>
<dbReference type="GO" id="GO:0005525">
    <property type="term" value="F:GTP binding"/>
    <property type="evidence" value="ECO:0007669"/>
    <property type="project" value="UniProtKB-KW"/>
</dbReference>
<evidence type="ECO:0000313" key="6">
    <source>
        <dbReference type="Proteomes" id="UP000008043"/>
    </source>
</evidence>
<dbReference type="InterPro" id="IPR004130">
    <property type="entry name" value="Gpn"/>
</dbReference>
<comment type="similarity">
    <text evidence="1">Belongs to the GPN-loop GTPase family.</text>
</comment>
<keyword evidence="3" id="KW-0378">Hydrolase</keyword>
<dbReference type="PANTHER" id="PTHR42708:SF1">
    <property type="entry name" value="GLIDING MOTILITY PROTEIN MGLA"/>
    <property type="match status" value="1"/>
</dbReference>
<dbReference type="HOGENOM" id="CLU_077970_1_0_11"/>
<dbReference type="GO" id="GO:0016787">
    <property type="term" value="F:hydrolase activity"/>
    <property type="evidence" value="ECO:0007669"/>
    <property type="project" value="UniProtKB-KW"/>
</dbReference>
<evidence type="ECO:0000256" key="3">
    <source>
        <dbReference type="ARBA" id="ARBA00022801"/>
    </source>
</evidence>
<dbReference type="InterPro" id="IPR027417">
    <property type="entry name" value="P-loop_NTPase"/>
</dbReference>
<organism evidence="5 6">
    <name type="scientific">Streptomyces davaonensis (strain DSM 101723 / JCM 4913 / KCC S-0913 / 768)</name>
    <dbReference type="NCBI Taxonomy" id="1214101"/>
    <lineage>
        <taxon>Bacteria</taxon>
        <taxon>Bacillati</taxon>
        <taxon>Actinomycetota</taxon>
        <taxon>Actinomycetes</taxon>
        <taxon>Kitasatosporales</taxon>
        <taxon>Streptomycetaceae</taxon>
        <taxon>Streptomyces</taxon>
    </lineage>
</organism>
<keyword evidence="4" id="KW-0342">GTP-binding</keyword>
<dbReference type="Gene3D" id="3.40.50.300">
    <property type="entry name" value="P-loop containing nucleotide triphosphate hydrolases"/>
    <property type="match status" value="1"/>
</dbReference>
<dbReference type="SUPFAM" id="SSF52540">
    <property type="entry name" value="P-loop containing nucleoside triphosphate hydrolases"/>
    <property type="match status" value="1"/>
</dbReference>
<dbReference type="KEGG" id="sdv:BN159_7733"/>
<keyword evidence="6" id="KW-1185">Reference proteome</keyword>
<gene>
    <name evidence="5" type="ORF">BN159_7733</name>
</gene>
<evidence type="ECO:0000256" key="4">
    <source>
        <dbReference type="ARBA" id="ARBA00023134"/>
    </source>
</evidence>
<dbReference type="OrthoDB" id="4319884at2"/>
<proteinExistence type="inferred from homology"/>
<dbReference type="EMBL" id="HE971709">
    <property type="protein sequence ID" value="CCK32112.1"/>
    <property type="molecule type" value="Genomic_DNA"/>
</dbReference>